<proteinExistence type="predicted"/>
<reference evidence="1 2" key="1">
    <citation type="submission" date="2016-07" db="EMBL/GenBank/DDBJ databases">
        <title>Enhancement of antibiotic productionsby engineered nitrateutilization in actinobacteria.</title>
        <authorList>
            <person name="Meng S.C."/>
        </authorList>
    </citation>
    <scope>NUCLEOTIDE SEQUENCE [LARGE SCALE GENOMIC DNA]</scope>
    <source>
        <strain evidence="1 2">NRRL 2936</strain>
    </source>
</reference>
<protein>
    <submittedName>
        <fullName evidence="1">WD-40 repeat protein</fullName>
    </submittedName>
</protein>
<keyword evidence="2" id="KW-1185">Reference proteome</keyword>
<evidence type="ECO:0000313" key="2">
    <source>
        <dbReference type="Proteomes" id="UP000092598"/>
    </source>
</evidence>
<name>A0A1B1MDM5_STRLN</name>
<gene>
    <name evidence="1" type="ORF">SLINC_4379</name>
</gene>
<dbReference type="KEGG" id="sls:SLINC_4379"/>
<dbReference type="AlphaFoldDB" id="A0A1B1MDM5"/>
<dbReference type="Pfam" id="PF20703">
    <property type="entry name" value="nSTAND1"/>
    <property type="match status" value="1"/>
</dbReference>
<accession>A0A1B1MDM5</accession>
<organism evidence="1 2">
    <name type="scientific">Streptomyces lincolnensis</name>
    <dbReference type="NCBI Taxonomy" id="1915"/>
    <lineage>
        <taxon>Bacteria</taxon>
        <taxon>Bacillati</taxon>
        <taxon>Actinomycetota</taxon>
        <taxon>Actinomycetes</taxon>
        <taxon>Kitasatosporales</taxon>
        <taxon>Streptomycetaceae</taxon>
        <taxon>Streptomyces</taxon>
    </lineage>
</organism>
<dbReference type="EMBL" id="CP016438">
    <property type="protein sequence ID" value="ANS66603.1"/>
    <property type="molecule type" value="Genomic_DNA"/>
</dbReference>
<evidence type="ECO:0000313" key="1">
    <source>
        <dbReference type="EMBL" id="ANS66603.1"/>
    </source>
</evidence>
<dbReference type="Proteomes" id="UP000092598">
    <property type="component" value="Chromosome"/>
</dbReference>
<sequence length="59" mass="6265">MTADELRDAVVKPARAVGHLVERELIARLVEDVVDEPGALPRCSPTPCWRPGGGARAGC</sequence>
<dbReference type="InterPro" id="IPR049052">
    <property type="entry name" value="nSTAND1"/>
</dbReference>